<dbReference type="GO" id="GO:0016020">
    <property type="term" value="C:membrane"/>
    <property type="evidence" value="ECO:0007669"/>
    <property type="project" value="UniProtKB-SubCell"/>
</dbReference>
<evidence type="ECO:0000256" key="2">
    <source>
        <dbReference type="ARBA" id="ARBA00022692"/>
    </source>
</evidence>
<evidence type="ECO:0000256" key="1">
    <source>
        <dbReference type="ARBA" id="ARBA00004141"/>
    </source>
</evidence>
<keyword evidence="9" id="KW-1185">Reference proteome</keyword>
<gene>
    <name evidence="8" type="ORF">TrVE_jg7341</name>
</gene>
<feature type="region of interest" description="Disordered" evidence="5">
    <location>
        <begin position="56"/>
        <end position="82"/>
    </location>
</feature>
<evidence type="ECO:0000256" key="6">
    <source>
        <dbReference type="SAM" id="SignalP"/>
    </source>
</evidence>
<evidence type="ECO:0000256" key="5">
    <source>
        <dbReference type="SAM" id="MobiDB-lite"/>
    </source>
</evidence>
<protein>
    <recommendedName>
        <fullName evidence="7">EXS domain-containing protein</fullName>
    </recommendedName>
</protein>
<proteinExistence type="predicted"/>
<dbReference type="Pfam" id="PF03124">
    <property type="entry name" value="EXS"/>
    <property type="match status" value="1"/>
</dbReference>
<comment type="subcellular location">
    <subcellularLocation>
        <location evidence="1">Membrane</location>
        <topology evidence="1">Multi-pass membrane protein</topology>
    </subcellularLocation>
</comment>
<feature type="chain" id="PRO_5040920987" description="EXS domain-containing protein" evidence="6">
    <location>
        <begin position="19"/>
        <end position="114"/>
    </location>
</feature>
<organism evidence="8 9">
    <name type="scientific">Triparma verrucosa</name>
    <dbReference type="NCBI Taxonomy" id="1606542"/>
    <lineage>
        <taxon>Eukaryota</taxon>
        <taxon>Sar</taxon>
        <taxon>Stramenopiles</taxon>
        <taxon>Ochrophyta</taxon>
        <taxon>Bolidophyceae</taxon>
        <taxon>Parmales</taxon>
        <taxon>Triparmaceae</taxon>
        <taxon>Triparma</taxon>
    </lineage>
</organism>
<comment type="caution">
    <text evidence="8">The sequence shown here is derived from an EMBL/GenBank/DDBJ whole genome shotgun (WGS) entry which is preliminary data.</text>
</comment>
<feature type="signal peptide" evidence="6">
    <location>
        <begin position="1"/>
        <end position="18"/>
    </location>
</feature>
<evidence type="ECO:0000259" key="7">
    <source>
        <dbReference type="Pfam" id="PF03124"/>
    </source>
</evidence>
<dbReference type="EMBL" id="BRXX01000081">
    <property type="protein sequence ID" value="GMH88306.1"/>
    <property type="molecule type" value="Genomic_DNA"/>
</dbReference>
<dbReference type="AlphaFoldDB" id="A0A9W7BGW0"/>
<sequence>MCGFFNVLLRFGWTFTLMEFEGEFGRVWVRNIIAGMEIFRRGVWAVLRIEWEVQKKRREGSEKGDEQFEKMKVPGAEEGRKGCRSFEEMEEHQILVELGMYSLAFIGITTLMAL</sequence>
<keyword evidence="2" id="KW-0812">Transmembrane</keyword>
<evidence type="ECO:0000256" key="4">
    <source>
        <dbReference type="ARBA" id="ARBA00023136"/>
    </source>
</evidence>
<keyword evidence="3" id="KW-1133">Transmembrane helix</keyword>
<evidence type="ECO:0000313" key="9">
    <source>
        <dbReference type="Proteomes" id="UP001165160"/>
    </source>
</evidence>
<dbReference type="InterPro" id="IPR004342">
    <property type="entry name" value="EXS_C"/>
</dbReference>
<dbReference type="Proteomes" id="UP001165160">
    <property type="component" value="Unassembled WGS sequence"/>
</dbReference>
<name>A0A9W7BGW0_9STRA</name>
<feature type="domain" description="EXS" evidence="7">
    <location>
        <begin position="4"/>
        <end position="53"/>
    </location>
</feature>
<evidence type="ECO:0000313" key="8">
    <source>
        <dbReference type="EMBL" id="GMH88306.1"/>
    </source>
</evidence>
<accession>A0A9W7BGW0</accession>
<evidence type="ECO:0000256" key="3">
    <source>
        <dbReference type="ARBA" id="ARBA00022989"/>
    </source>
</evidence>
<reference evidence="9" key="1">
    <citation type="journal article" date="2023" name="Commun. Biol.">
        <title>Genome analysis of Parmales, the sister group of diatoms, reveals the evolutionary specialization of diatoms from phago-mixotrophs to photoautotrophs.</title>
        <authorList>
            <person name="Ban H."/>
            <person name="Sato S."/>
            <person name="Yoshikawa S."/>
            <person name="Yamada K."/>
            <person name="Nakamura Y."/>
            <person name="Ichinomiya M."/>
            <person name="Sato N."/>
            <person name="Blanc-Mathieu R."/>
            <person name="Endo H."/>
            <person name="Kuwata A."/>
            <person name="Ogata H."/>
        </authorList>
    </citation>
    <scope>NUCLEOTIDE SEQUENCE [LARGE SCALE GENOMIC DNA]</scope>
    <source>
        <strain evidence="9">NIES 3699</strain>
    </source>
</reference>
<keyword evidence="6" id="KW-0732">Signal</keyword>
<keyword evidence="4" id="KW-0472">Membrane</keyword>